<keyword evidence="3" id="KW-0418">Kinase</keyword>
<feature type="transmembrane region" description="Helical" evidence="4">
    <location>
        <begin position="55"/>
        <end position="75"/>
    </location>
</feature>
<dbReference type="Proteomes" id="UP000465601">
    <property type="component" value="Unassembled WGS sequence"/>
</dbReference>
<dbReference type="PANTHER" id="PTHR40448:SF1">
    <property type="entry name" value="TWO-COMPONENT SENSOR HISTIDINE KINASE"/>
    <property type="match status" value="1"/>
</dbReference>
<feature type="transmembrane region" description="Helical" evidence="4">
    <location>
        <begin position="188"/>
        <end position="209"/>
    </location>
</feature>
<evidence type="ECO:0000259" key="6">
    <source>
        <dbReference type="Pfam" id="PF14689"/>
    </source>
</evidence>
<evidence type="ECO:0000313" key="8">
    <source>
        <dbReference type="Proteomes" id="UP000465601"/>
    </source>
</evidence>
<feature type="transmembrane region" description="Helical" evidence="4">
    <location>
        <begin position="121"/>
        <end position="142"/>
    </location>
</feature>
<evidence type="ECO:0000256" key="1">
    <source>
        <dbReference type="ARBA" id="ARBA00022553"/>
    </source>
</evidence>
<dbReference type="CDD" id="cd16935">
    <property type="entry name" value="HATPase_AgrC-ComD-like"/>
    <property type="match status" value="1"/>
</dbReference>
<dbReference type="Gene3D" id="1.10.287.130">
    <property type="match status" value="1"/>
</dbReference>
<evidence type="ECO:0000256" key="4">
    <source>
        <dbReference type="SAM" id="Phobius"/>
    </source>
</evidence>
<evidence type="ECO:0000256" key="3">
    <source>
        <dbReference type="ARBA" id="ARBA00022777"/>
    </source>
</evidence>
<feature type="transmembrane region" description="Helical" evidence="4">
    <location>
        <begin position="6"/>
        <end position="26"/>
    </location>
</feature>
<keyword evidence="2" id="KW-0808">Transferase</keyword>
<dbReference type="EMBL" id="WBZB01000003">
    <property type="protein sequence ID" value="KAB3533448.1"/>
    <property type="molecule type" value="Genomic_DNA"/>
</dbReference>
<dbReference type="InterPro" id="IPR032834">
    <property type="entry name" value="NatK-like_C"/>
</dbReference>
<feature type="transmembrane region" description="Helical" evidence="4">
    <location>
        <begin position="84"/>
        <end position="109"/>
    </location>
</feature>
<organism evidence="7 8">
    <name type="scientific">Alkaliphilus serpentinus</name>
    <dbReference type="NCBI Taxonomy" id="1482731"/>
    <lineage>
        <taxon>Bacteria</taxon>
        <taxon>Bacillati</taxon>
        <taxon>Bacillota</taxon>
        <taxon>Clostridia</taxon>
        <taxon>Peptostreptococcales</taxon>
        <taxon>Natronincolaceae</taxon>
        <taxon>Alkaliphilus</taxon>
    </lineage>
</organism>
<comment type="caution">
    <text evidence="7">The sequence shown here is derived from an EMBL/GenBank/DDBJ whole genome shotgun (WGS) entry which is preliminary data.</text>
</comment>
<evidence type="ECO:0000313" key="7">
    <source>
        <dbReference type="EMBL" id="KAB3533448.1"/>
    </source>
</evidence>
<feature type="transmembrane region" description="Helical" evidence="4">
    <location>
        <begin position="33"/>
        <end position="49"/>
    </location>
</feature>
<proteinExistence type="predicted"/>
<name>A0A833HRJ0_9FIRM</name>
<keyword evidence="4" id="KW-0812">Transmembrane</keyword>
<dbReference type="SUPFAM" id="SSF55890">
    <property type="entry name" value="Sporulation response regulatory protein Spo0B"/>
    <property type="match status" value="1"/>
</dbReference>
<feature type="transmembrane region" description="Helical" evidence="4">
    <location>
        <begin position="163"/>
        <end position="182"/>
    </location>
</feature>
<evidence type="ECO:0000259" key="5">
    <source>
        <dbReference type="Pfam" id="PF14501"/>
    </source>
</evidence>
<dbReference type="SUPFAM" id="SSF55874">
    <property type="entry name" value="ATPase domain of HSP90 chaperone/DNA topoisomerase II/histidine kinase"/>
    <property type="match status" value="1"/>
</dbReference>
<dbReference type="Pfam" id="PF14689">
    <property type="entry name" value="SPOB_a"/>
    <property type="match status" value="1"/>
</dbReference>
<keyword evidence="4" id="KW-1133">Transmembrane helix</keyword>
<accession>A0A833HRJ0</accession>
<protein>
    <submittedName>
        <fullName evidence="7">GHKL domain-containing protein</fullName>
    </submittedName>
</protein>
<gene>
    <name evidence="7" type="ORF">F8153_00600</name>
</gene>
<dbReference type="OrthoDB" id="1634477at2"/>
<dbReference type="PANTHER" id="PTHR40448">
    <property type="entry name" value="TWO-COMPONENT SENSOR HISTIDINE KINASE"/>
    <property type="match status" value="1"/>
</dbReference>
<reference evidence="7 8" key="1">
    <citation type="submission" date="2019-10" db="EMBL/GenBank/DDBJ databases">
        <title>Alkaliphilus serpentinus sp. nov. and Alkaliphilus pronyensis sp. nov., two novel anaerobic alkaliphilic species isolated from the serpentinized-hosted hydrothermal field of the Prony Bay (New Caledonia).</title>
        <authorList>
            <person name="Postec A."/>
        </authorList>
    </citation>
    <scope>NUCLEOTIDE SEQUENCE [LARGE SCALE GENOMIC DNA]</scope>
    <source>
        <strain evidence="7 8">LacT</strain>
    </source>
</reference>
<feature type="domain" description="Sensor histidine kinase NatK-like C-terminal" evidence="5">
    <location>
        <begin position="329"/>
        <end position="433"/>
    </location>
</feature>
<keyword evidence="1" id="KW-0597">Phosphoprotein</keyword>
<sequence length="434" mass="50058">MREVLMNFLTNLIDVSLVFYFLLTVFKPKVKRSNLILGILILVLINTFNNTYFGLAIMWVFFIIITLTAILFSFISKVEIINSLLISFVATALMFIIEMVTLIIMVFSLSISSNDILEVSIYKLVGILITKVLYFLVIRYIISRINIKGFLNGRSMYPLTVILFFNLIIIYMTFILFFNLQIDSIFDYISIIGMAVGAIVFSWLVFMLMKRLMEQSQQELLWRVREKEYQNQRAYFENLQQVLTTMKAQRHDFNNHLTTIYGMIQLDKIQEAKKFILSLGEKNSTIDSLMDVKHPVIHAIVSIKKERAREINIPIELDVSLDDDLPYDYIDLSIILGNLLDNAIEANKKIGINLRSIKASLVQEEGFLSVCIQNSKPDTETYQESEGKSKTSKGDWENHGFGLYNVKQVVAKYKGLIDIKDLGKIFEVHIKLPL</sequence>
<evidence type="ECO:0000256" key="2">
    <source>
        <dbReference type="ARBA" id="ARBA00022679"/>
    </source>
</evidence>
<keyword evidence="8" id="KW-1185">Reference proteome</keyword>
<dbReference type="InterPro" id="IPR039506">
    <property type="entry name" value="SPOB_a"/>
</dbReference>
<dbReference type="AlphaFoldDB" id="A0A833HRJ0"/>
<dbReference type="GO" id="GO:0042802">
    <property type="term" value="F:identical protein binding"/>
    <property type="evidence" value="ECO:0007669"/>
    <property type="project" value="TreeGrafter"/>
</dbReference>
<feature type="domain" description="SpoOB alpha-helical" evidence="6">
    <location>
        <begin position="232"/>
        <end position="278"/>
    </location>
</feature>
<keyword evidence="4" id="KW-0472">Membrane</keyword>
<dbReference type="RefSeq" id="WP_151864407.1">
    <property type="nucleotide sequence ID" value="NZ_WBZB01000003.1"/>
</dbReference>
<dbReference type="InterPro" id="IPR036890">
    <property type="entry name" value="HATPase_C_sf"/>
</dbReference>
<dbReference type="GO" id="GO:0000155">
    <property type="term" value="F:phosphorelay sensor kinase activity"/>
    <property type="evidence" value="ECO:0007669"/>
    <property type="project" value="InterPro"/>
</dbReference>
<dbReference type="Gene3D" id="3.30.565.10">
    <property type="entry name" value="Histidine kinase-like ATPase, C-terminal domain"/>
    <property type="match status" value="1"/>
</dbReference>
<dbReference type="Pfam" id="PF14501">
    <property type="entry name" value="HATPase_c_5"/>
    <property type="match status" value="1"/>
</dbReference>
<dbReference type="InterPro" id="IPR016120">
    <property type="entry name" value="Sig_transdc_His_kin_SpoOB"/>
</dbReference>